<reference evidence="1 2" key="1">
    <citation type="submission" date="2016-10" db="EMBL/GenBank/DDBJ databases">
        <authorList>
            <person name="de Groot N.N."/>
        </authorList>
    </citation>
    <scope>NUCLEOTIDE SEQUENCE [LARGE SCALE GENOMIC DNA]</scope>
    <source>
        <strain evidence="1 2">SLAS-1</strain>
    </source>
</reference>
<sequence length="86" mass="9242">MSRRIGAVAIVIDDRQKAASQVNEILSKYGNIIIGRMGVPRREDNMGVISLLVEGDTDEIGAITGELGSLEKVNVKSALTSKEVED</sequence>
<dbReference type="SUPFAM" id="SSF55021">
    <property type="entry name" value="ACT-like"/>
    <property type="match status" value="1"/>
</dbReference>
<protein>
    <submittedName>
        <fullName evidence="1">Putative iron-only hydrogenase system regulator</fullName>
    </submittedName>
</protein>
<gene>
    <name evidence="1" type="ORF">SAMN04488692_10578</name>
</gene>
<dbReference type="RefSeq" id="WP_089758870.1">
    <property type="nucleotide sequence ID" value="NZ_FNGO01000005.1"/>
</dbReference>
<accession>A0A1G9KQ85</accession>
<keyword evidence="2" id="KW-1185">Reference proteome</keyword>
<dbReference type="NCBIfam" id="TIGR03959">
    <property type="entry name" value="hyd_TM1266"/>
    <property type="match status" value="1"/>
</dbReference>
<dbReference type="EMBL" id="FNGO01000005">
    <property type="protein sequence ID" value="SDL51908.1"/>
    <property type="molecule type" value="Genomic_DNA"/>
</dbReference>
<dbReference type="OrthoDB" id="9796135at2"/>
<dbReference type="Proteomes" id="UP000199476">
    <property type="component" value="Unassembled WGS sequence"/>
</dbReference>
<proteinExistence type="predicted"/>
<dbReference type="InterPro" id="IPR027271">
    <property type="entry name" value="Acetolactate_synth/TF_NikR_C"/>
</dbReference>
<dbReference type="InterPro" id="IPR023860">
    <property type="entry name" value="FeFe-hyd_TM1266"/>
</dbReference>
<dbReference type="Gene3D" id="3.30.70.1150">
    <property type="entry name" value="ACT-like. Chain A, domain 2"/>
    <property type="match status" value="1"/>
</dbReference>
<dbReference type="AlphaFoldDB" id="A0A1G9KQ85"/>
<name>A0A1G9KQ85_9FIRM</name>
<evidence type="ECO:0000313" key="2">
    <source>
        <dbReference type="Proteomes" id="UP000199476"/>
    </source>
</evidence>
<evidence type="ECO:0000313" key="1">
    <source>
        <dbReference type="EMBL" id="SDL51908.1"/>
    </source>
</evidence>
<dbReference type="Pfam" id="PF21699">
    <property type="entry name" value="TM1266-like"/>
    <property type="match status" value="1"/>
</dbReference>
<dbReference type="STRING" id="321763.SAMN04488692_10578"/>
<dbReference type="InterPro" id="IPR045865">
    <property type="entry name" value="ACT-like_dom_sf"/>
</dbReference>
<organism evidence="1 2">
    <name type="scientific">Halarsenatibacter silvermanii</name>
    <dbReference type="NCBI Taxonomy" id="321763"/>
    <lineage>
        <taxon>Bacteria</taxon>
        <taxon>Bacillati</taxon>
        <taxon>Bacillota</taxon>
        <taxon>Clostridia</taxon>
        <taxon>Halanaerobiales</taxon>
        <taxon>Halarsenatibacteraceae</taxon>
        <taxon>Halarsenatibacter</taxon>
    </lineage>
</organism>